<dbReference type="EMBL" id="JAYMYQ010000001">
    <property type="protein sequence ID" value="KAK7360017.1"/>
    <property type="molecule type" value="Genomic_DNA"/>
</dbReference>
<dbReference type="AlphaFoldDB" id="A0AAN9R5H5"/>
<reference evidence="1 2" key="1">
    <citation type="submission" date="2024-01" db="EMBL/GenBank/DDBJ databases">
        <title>The genomes of 5 underutilized Papilionoideae crops provide insights into root nodulation and disease resistanc.</title>
        <authorList>
            <person name="Jiang F."/>
        </authorList>
    </citation>
    <scope>NUCLEOTIDE SEQUENCE [LARGE SCALE GENOMIC DNA]</scope>
    <source>
        <strain evidence="1">LVBAO_FW01</strain>
        <tissue evidence="1">Leaves</tissue>
    </source>
</reference>
<dbReference type="Proteomes" id="UP001367508">
    <property type="component" value="Unassembled WGS sequence"/>
</dbReference>
<sequence>MASASSRHYISEESDLQNLTTSISSRDVSTGTCSSGALKSQDCVRSIYICCCITEQDCVSLWPHLRILNPTILRSSYAHLLSNDSSKGLFRSGFGLLPGKDLVPLFFFKTTRYRLDSMRILPSVKTTRYDFQPSDHAKIRLAPQLDHTESGPADPKWVSQASHYFYWAMLIQRLAGHLCHLGHAAS</sequence>
<gene>
    <name evidence="1" type="ORF">VNO77_01989</name>
</gene>
<proteinExistence type="predicted"/>
<organism evidence="1 2">
    <name type="scientific">Canavalia gladiata</name>
    <name type="common">Sword bean</name>
    <name type="synonym">Dolichos gladiatus</name>
    <dbReference type="NCBI Taxonomy" id="3824"/>
    <lineage>
        <taxon>Eukaryota</taxon>
        <taxon>Viridiplantae</taxon>
        <taxon>Streptophyta</taxon>
        <taxon>Embryophyta</taxon>
        <taxon>Tracheophyta</taxon>
        <taxon>Spermatophyta</taxon>
        <taxon>Magnoliopsida</taxon>
        <taxon>eudicotyledons</taxon>
        <taxon>Gunneridae</taxon>
        <taxon>Pentapetalae</taxon>
        <taxon>rosids</taxon>
        <taxon>fabids</taxon>
        <taxon>Fabales</taxon>
        <taxon>Fabaceae</taxon>
        <taxon>Papilionoideae</taxon>
        <taxon>50 kb inversion clade</taxon>
        <taxon>NPAAA clade</taxon>
        <taxon>indigoferoid/millettioid clade</taxon>
        <taxon>Phaseoleae</taxon>
        <taxon>Canavalia</taxon>
    </lineage>
</organism>
<accession>A0AAN9R5H5</accession>
<comment type="caution">
    <text evidence="1">The sequence shown here is derived from an EMBL/GenBank/DDBJ whole genome shotgun (WGS) entry which is preliminary data.</text>
</comment>
<evidence type="ECO:0000313" key="1">
    <source>
        <dbReference type="EMBL" id="KAK7360017.1"/>
    </source>
</evidence>
<evidence type="ECO:0000313" key="2">
    <source>
        <dbReference type="Proteomes" id="UP001367508"/>
    </source>
</evidence>
<keyword evidence="2" id="KW-1185">Reference proteome</keyword>
<name>A0AAN9R5H5_CANGL</name>
<protein>
    <submittedName>
        <fullName evidence="1">Uncharacterized protein</fullName>
    </submittedName>
</protein>